<dbReference type="InterPro" id="IPR041146">
    <property type="entry name" value="IFT81_CH"/>
</dbReference>
<evidence type="ECO:0000256" key="1">
    <source>
        <dbReference type="ARBA" id="ARBA00004138"/>
    </source>
</evidence>
<dbReference type="GO" id="GO:0036064">
    <property type="term" value="C:ciliary basal body"/>
    <property type="evidence" value="ECO:0007669"/>
    <property type="project" value="TreeGrafter"/>
</dbReference>
<keyword evidence="2" id="KW-0970">Cilium biogenesis/degradation</keyword>
<evidence type="ECO:0000256" key="7">
    <source>
        <dbReference type="SAM" id="Coils"/>
    </source>
</evidence>
<keyword evidence="5" id="KW-0966">Cell projection</keyword>
<feature type="coiled-coil region" evidence="7">
    <location>
        <begin position="160"/>
        <end position="251"/>
    </location>
</feature>
<name>A0A7R9QWX9_9ACAR</name>
<organism evidence="9">
    <name type="scientific">Oppiella nova</name>
    <dbReference type="NCBI Taxonomy" id="334625"/>
    <lineage>
        <taxon>Eukaryota</taxon>
        <taxon>Metazoa</taxon>
        <taxon>Ecdysozoa</taxon>
        <taxon>Arthropoda</taxon>
        <taxon>Chelicerata</taxon>
        <taxon>Arachnida</taxon>
        <taxon>Acari</taxon>
        <taxon>Acariformes</taxon>
        <taxon>Sarcoptiformes</taxon>
        <taxon>Oribatida</taxon>
        <taxon>Brachypylina</taxon>
        <taxon>Oppioidea</taxon>
        <taxon>Oppiidae</taxon>
        <taxon>Oppiella</taxon>
    </lineage>
</organism>
<dbReference type="GO" id="GO:0060271">
    <property type="term" value="P:cilium assembly"/>
    <property type="evidence" value="ECO:0007669"/>
    <property type="project" value="InterPro"/>
</dbReference>
<evidence type="ECO:0000256" key="5">
    <source>
        <dbReference type="ARBA" id="ARBA00023273"/>
    </source>
</evidence>
<feature type="domain" description="IFT81 calponin homology" evidence="8">
    <location>
        <begin position="2"/>
        <end position="125"/>
    </location>
</feature>
<evidence type="ECO:0000256" key="6">
    <source>
        <dbReference type="ARBA" id="ARBA00043983"/>
    </source>
</evidence>
<sequence>MEEIKYIISELNKQPFNKGLNIVSYDTLRGEQRIEILLQVFDEIDSTFKSESLRNLEPEEVVATILETLRIMKYIPPNDIQPSEFRSALILGDRSLTTHILSWLLHRLPALKKRAYLSKYLVKIELSPEVEGDHDVLIIYQQYQRMIDEFKTIHGSYESLKKSIASVHEVQKDVKAMEDEREQIAQKTQNIKRRVDVNANAEYFALVKEYREEKAKNDQIYAQLQQQDVQSDQIDQKFKRLEQQLKETKNNFQASGTSPQDLIDRLEDEVKIKRHLIDEVLPSELDQLKKYVDDIQKIESQPQMSNDYLNKLQIQIQALNREINTIVENKMLNNDPMADKMALFRQNAADVAKKREVTSDSVKQAEHELKDLEKILKTKRSGLKDGDQPLKGQALKQFVNTLRDKSNEYKLKRNELAELRTEVT</sequence>
<comment type="similarity">
    <text evidence="6">Belongs to the IFT81 family.</text>
</comment>
<dbReference type="OrthoDB" id="276029at2759"/>
<dbReference type="PANTHER" id="PTHR15614">
    <property type="entry name" value="INTRAFLAGELLAR TRANSPORT PROTEIN 81 HOMOLOG"/>
    <property type="match status" value="1"/>
</dbReference>
<feature type="coiled-coil region" evidence="7">
    <location>
        <begin position="355"/>
        <end position="422"/>
    </location>
</feature>
<evidence type="ECO:0000256" key="2">
    <source>
        <dbReference type="ARBA" id="ARBA00022794"/>
    </source>
</evidence>
<dbReference type="GO" id="GO:0015631">
    <property type="term" value="F:tubulin binding"/>
    <property type="evidence" value="ECO:0007669"/>
    <property type="project" value="InterPro"/>
</dbReference>
<dbReference type="InterPro" id="IPR029600">
    <property type="entry name" value="IFT81"/>
</dbReference>
<dbReference type="EMBL" id="OC938658">
    <property type="protein sequence ID" value="CAD7661484.1"/>
    <property type="molecule type" value="Genomic_DNA"/>
</dbReference>
<dbReference type="PANTHER" id="PTHR15614:SF2">
    <property type="entry name" value="INTRAFLAGELLAR TRANSPORT PROTEIN 81 HOMOLOG"/>
    <property type="match status" value="1"/>
</dbReference>
<protein>
    <recommendedName>
        <fullName evidence="8">IFT81 calponin homology domain-containing protein</fullName>
    </recommendedName>
</protein>
<dbReference type="GO" id="GO:0030992">
    <property type="term" value="C:intraciliary transport particle B"/>
    <property type="evidence" value="ECO:0007669"/>
    <property type="project" value="InterPro"/>
</dbReference>
<feature type="non-terminal residue" evidence="9">
    <location>
        <position position="424"/>
    </location>
</feature>
<evidence type="ECO:0000313" key="9">
    <source>
        <dbReference type="EMBL" id="CAD7661484.1"/>
    </source>
</evidence>
<dbReference type="Pfam" id="PF18383">
    <property type="entry name" value="IFT81_CH"/>
    <property type="match status" value="1"/>
</dbReference>
<evidence type="ECO:0000256" key="4">
    <source>
        <dbReference type="ARBA" id="ARBA00023069"/>
    </source>
</evidence>
<reference evidence="9" key="1">
    <citation type="submission" date="2020-11" db="EMBL/GenBank/DDBJ databases">
        <authorList>
            <person name="Tran Van P."/>
        </authorList>
    </citation>
    <scope>NUCLEOTIDE SEQUENCE</scope>
</reference>
<gene>
    <name evidence="9" type="ORF">ONB1V03_LOCUS18045</name>
</gene>
<accession>A0A7R9QWX9</accession>
<proteinExistence type="inferred from homology"/>
<evidence type="ECO:0000259" key="8">
    <source>
        <dbReference type="Pfam" id="PF18383"/>
    </source>
</evidence>
<dbReference type="Gene3D" id="1.10.418.70">
    <property type="entry name" value="Intraflagellar transport protein 81, N-terminal domain"/>
    <property type="match status" value="1"/>
</dbReference>
<dbReference type="AlphaFoldDB" id="A0A7R9QWX9"/>
<comment type="subcellular location">
    <subcellularLocation>
        <location evidence="1">Cell projection</location>
        <location evidence="1">Cilium</location>
    </subcellularLocation>
</comment>
<evidence type="ECO:0000256" key="3">
    <source>
        <dbReference type="ARBA" id="ARBA00023054"/>
    </source>
</evidence>
<keyword evidence="4" id="KW-0969">Cilium</keyword>
<keyword evidence="3 7" id="KW-0175">Coiled coil</keyword>
<dbReference type="InterPro" id="IPR043016">
    <property type="entry name" value="IFT81_N_sf"/>
</dbReference>
<evidence type="ECO:0000313" key="10">
    <source>
        <dbReference type="Proteomes" id="UP000728032"/>
    </source>
</evidence>
<dbReference type="Proteomes" id="UP000728032">
    <property type="component" value="Unassembled WGS sequence"/>
</dbReference>
<dbReference type="GO" id="GO:0042073">
    <property type="term" value="P:intraciliary transport"/>
    <property type="evidence" value="ECO:0007669"/>
    <property type="project" value="InterPro"/>
</dbReference>
<keyword evidence="10" id="KW-1185">Reference proteome</keyword>
<dbReference type="EMBL" id="CAJPVJ010023833">
    <property type="protein sequence ID" value="CAG2178620.1"/>
    <property type="molecule type" value="Genomic_DNA"/>
</dbReference>